<evidence type="ECO:0000256" key="1">
    <source>
        <dbReference type="SAM" id="MobiDB-lite"/>
    </source>
</evidence>
<feature type="compositionally biased region" description="Polar residues" evidence="1">
    <location>
        <begin position="23"/>
        <end position="35"/>
    </location>
</feature>
<sequence>MVEDSLFSESYSKGENNHDENNKSNASPTNMNVDSDVNVHESKDAVTEIGIQHE</sequence>
<reference evidence="2 3" key="1">
    <citation type="journal article" date="2018" name="Front. Plant Sci.">
        <title>Red Clover (Trifolium pratense) and Zigzag Clover (T. medium) - A Picture of Genomic Similarities and Differences.</title>
        <authorList>
            <person name="Dluhosova J."/>
            <person name="Istvanek J."/>
            <person name="Nedelnik J."/>
            <person name="Repkova J."/>
        </authorList>
    </citation>
    <scope>NUCLEOTIDE SEQUENCE [LARGE SCALE GENOMIC DNA]</scope>
    <source>
        <strain evidence="3">cv. 10/8</strain>
        <tissue evidence="2">Leaf</tissue>
    </source>
</reference>
<proteinExistence type="predicted"/>
<keyword evidence="3" id="KW-1185">Reference proteome</keyword>
<comment type="caution">
    <text evidence="2">The sequence shown here is derived from an EMBL/GenBank/DDBJ whole genome shotgun (WGS) entry which is preliminary data.</text>
</comment>
<name>A0A392QA38_9FABA</name>
<organism evidence="2 3">
    <name type="scientific">Trifolium medium</name>
    <dbReference type="NCBI Taxonomy" id="97028"/>
    <lineage>
        <taxon>Eukaryota</taxon>
        <taxon>Viridiplantae</taxon>
        <taxon>Streptophyta</taxon>
        <taxon>Embryophyta</taxon>
        <taxon>Tracheophyta</taxon>
        <taxon>Spermatophyta</taxon>
        <taxon>Magnoliopsida</taxon>
        <taxon>eudicotyledons</taxon>
        <taxon>Gunneridae</taxon>
        <taxon>Pentapetalae</taxon>
        <taxon>rosids</taxon>
        <taxon>fabids</taxon>
        <taxon>Fabales</taxon>
        <taxon>Fabaceae</taxon>
        <taxon>Papilionoideae</taxon>
        <taxon>50 kb inversion clade</taxon>
        <taxon>NPAAA clade</taxon>
        <taxon>Hologalegina</taxon>
        <taxon>IRL clade</taxon>
        <taxon>Trifolieae</taxon>
        <taxon>Trifolium</taxon>
    </lineage>
</organism>
<evidence type="ECO:0000313" key="2">
    <source>
        <dbReference type="EMBL" id="MCI21191.1"/>
    </source>
</evidence>
<evidence type="ECO:0000313" key="3">
    <source>
        <dbReference type="Proteomes" id="UP000265520"/>
    </source>
</evidence>
<feature type="compositionally biased region" description="Basic and acidic residues" evidence="1">
    <location>
        <begin position="37"/>
        <end position="54"/>
    </location>
</feature>
<dbReference type="AlphaFoldDB" id="A0A392QA38"/>
<dbReference type="Proteomes" id="UP000265520">
    <property type="component" value="Unassembled WGS sequence"/>
</dbReference>
<dbReference type="EMBL" id="LXQA010123694">
    <property type="protein sequence ID" value="MCI21191.1"/>
    <property type="molecule type" value="Genomic_DNA"/>
</dbReference>
<accession>A0A392QA38</accession>
<feature type="non-terminal residue" evidence="2">
    <location>
        <position position="54"/>
    </location>
</feature>
<protein>
    <submittedName>
        <fullName evidence="2">Nucleolar GTPase</fullName>
    </submittedName>
</protein>
<feature type="region of interest" description="Disordered" evidence="1">
    <location>
        <begin position="1"/>
        <end position="54"/>
    </location>
</feature>